<gene>
    <name evidence="1" type="ORF">M9H77_25634</name>
</gene>
<dbReference type="EMBL" id="CM044706">
    <property type="protein sequence ID" value="KAI5656841.1"/>
    <property type="molecule type" value="Genomic_DNA"/>
</dbReference>
<reference evidence="2" key="1">
    <citation type="journal article" date="2023" name="Nat. Plants">
        <title>Single-cell RNA sequencing provides a high-resolution roadmap for understanding the multicellular compartmentation of specialized metabolism.</title>
        <authorList>
            <person name="Sun S."/>
            <person name="Shen X."/>
            <person name="Li Y."/>
            <person name="Li Y."/>
            <person name="Wang S."/>
            <person name="Li R."/>
            <person name="Zhang H."/>
            <person name="Shen G."/>
            <person name="Guo B."/>
            <person name="Wei J."/>
            <person name="Xu J."/>
            <person name="St-Pierre B."/>
            <person name="Chen S."/>
            <person name="Sun C."/>
        </authorList>
    </citation>
    <scope>NUCLEOTIDE SEQUENCE [LARGE SCALE GENOMIC DNA]</scope>
</reference>
<keyword evidence="2" id="KW-1185">Reference proteome</keyword>
<evidence type="ECO:0000313" key="1">
    <source>
        <dbReference type="EMBL" id="KAI5656841.1"/>
    </source>
</evidence>
<organism evidence="1 2">
    <name type="scientific">Catharanthus roseus</name>
    <name type="common">Madagascar periwinkle</name>
    <name type="synonym">Vinca rosea</name>
    <dbReference type="NCBI Taxonomy" id="4058"/>
    <lineage>
        <taxon>Eukaryota</taxon>
        <taxon>Viridiplantae</taxon>
        <taxon>Streptophyta</taxon>
        <taxon>Embryophyta</taxon>
        <taxon>Tracheophyta</taxon>
        <taxon>Spermatophyta</taxon>
        <taxon>Magnoliopsida</taxon>
        <taxon>eudicotyledons</taxon>
        <taxon>Gunneridae</taxon>
        <taxon>Pentapetalae</taxon>
        <taxon>asterids</taxon>
        <taxon>lamiids</taxon>
        <taxon>Gentianales</taxon>
        <taxon>Apocynaceae</taxon>
        <taxon>Rauvolfioideae</taxon>
        <taxon>Vinceae</taxon>
        <taxon>Catharanthinae</taxon>
        <taxon>Catharanthus</taxon>
    </lineage>
</organism>
<sequence length="583" mass="66855">MPVQKPQTYSYFIENLSASSLQNSKPSSPDWRSQFQQTQLVSQISAVLLQRQPEYWAPLLKTTLRLSNLTPSLFLQILRKTRSSPQISLNFFNWAKINLGFRPDLQSQCRLTNVLYGSGLARLAKPILDSLIQVYPSSQIVDTLCKGSDFNFYSPLFCSVLECYCYRGLFLQALNVYLKAKELGHSSNSALSCNALLNLLQEKNEIRLAWCFYGSMIRNGVVENQFTWSTIGRILCKDGKFERIVRILDMGIHNSVMYNLIIECHSGRGSFEAALGYLAEMGNRNLDPSFSTYASILEGACKYQNAELIEMIFQIMIENGHVSKCFTNLEYDALIQKLSDLGKSYAAEMFFQRACNDKVELQDATYGCMLRAFSHGGRMKDATKLYHMVLEKKIEMKDSCYNAYVKLLCKQKPSTEVCQLLKDIIEKGFPPSMAELSKYIKSVCEKFWWKAAEELLNLILDRGFLPDSYCYCSLVKHYCFIGWIHSAINLHRKLEILDGSFDVNTYDMLLNELLRRDKREEAQAIFNYMRKQKMLGTESFTVMIIGFCRAKELRTAMKLHDEMLSLGLKPEKKTYKSLISGFG</sequence>
<dbReference type="Proteomes" id="UP001060085">
    <property type="component" value="Linkage Group LG06"/>
</dbReference>
<comment type="caution">
    <text evidence="1">The sequence shown here is derived from an EMBL/GenBank/DDBJ whole genome shotgun (WGS) entry which is preliminary data.</text>
</comment>
<evidence type="ECO:0000313" key="2">
    <source>
        <dbReference type="Proteomes" id="UP001060085"/>
    </source>
</evidence>
<accession>A0ACC0A8C5</accession>
<proteinExistence type="predicted"/>
<protein>
    <submittedName>
        <fullName evidence="1">Uncharacterized protein</fullName>
    </submittedName>
</protein>
<name>A0ACC0A8C5_CATRO</name>